<dbReference type="AlphaFoldDB" id="A0AAE1H3V6"/>
<reference evidence="1" key="2">
    <citation type="journal article" date="2023" name="BMC Genomics">
        <title>Pest status, molecular evolution, and epigenetic factors derived from the genome assembly of Frankliniella fusca, a thysanopteran phytovirus vector.</title>
        <authorList>
            <person name="Catto M.A."/>
            <person name="Labadie P.E."/>
            <person name="Jacobson A.L."/>
            <person name="Kennedy G.G."/>
            <person name="Srinivasan R."/>
            <person name="Hunt B.G."/>
        </authorList>
    </citation>
    <scope>NUCLEOTIDE SEQUENCE</scope>
    <source>
        <strain evidence="1">PL_HMW_Pooled</strain>
    </source>
</reference>
<comment type="caution">
    <text evidence="1">The sequence shown here is derived from an EMBL/GenBank/DDBJ whole genome shotgun (WGS) entry which is preliminary data.</text>
</comment>
<keyword evidence="2" id="KW-1185">Reference proteome</keyword>
<accession>A0AAE1H3V6</accession>
<keyword evidence="1" id="KW-0675">Receptor</keyword>
<dbReference type="EMBL" id="JAHWGI010000349">
    <property type="protein sequence ID" value="KAK3914064.1"/>
    <property type="molecule type" value="Genomic_DNA"/>
</dbReference>
<gene>
    <name evidence="1" type="ORF">KUF71_023478</name>
</gene>
<name>A0AAE1H3V6_9NEOP</name>
<evidence type="ECO:0000313" key="1">
    <source>
        <dbReference type="EMBL" id="KAK3914064.1"/>
    </source>
</evidence>
<evidence type="ECO:0000313" key="2">
    <source>
        <dbReference type="Proteomes" id="UP001219518"/>
    </source>
</evidence>
<organism evidence="1 2">
    <name type="scientific">Frankliniella fusca</name>
    <dbReference type="NCBI Taxonomy" id="407009"/>
    <lineage>
        <taxon>Eukaryota</taxon>
        <taxon>Metazoa</taxon>
        <taxon>Ecdysozoa</taxon>
        <taxon>Arthropoda</taxon>
        <taxon>Hexapoda</taxon>
        <taxon>Insecta</taxon>
        <taxon>Pterygota</taxon>
        <taxon>Neoptera</taxon>
        <taxon>Paraneoptera</taxon>
        <taxon>Thysanoptera</taxon>
        <taxon>Terebrantia</taxon>
        <taxon>Thripoidea</taxon>
        <taxon>Thripidae</taxon>
        <taxon>Frankliniella</taxon>
    </lineage>
</organism>
<sequence>MAEDQGEGKELQLFRVKLRKAVEDAVGLQNDELPSAIATIPNIKQKKLATFMKIFQQKVVQNFCEEAENLIRVEELDKLLKQREEIIQQQGNFQGTIAWRPSGSVAEDIRSHDMEILKSKSYQLSCMCEAKEKEVDALLVEVSKVRGRISDYQTQLCNNISEIDALRKFTEDQGKALLGIQNAIIPD</sequence>
<reference evidence="1" key="1">
    <citation type="submission" date="2021-07" db="EMBL/GenBank/DDBJ databases">
        <authorList>
            <person name="Catto M.A."/>
            <person name="Jacobson A."/>
            <person name="Kennedy G."/>
            <person name="Labadie P."/>
            <person name="Hunt B.G."/>
            <person name="Srinivasan R."/>
        </authorList>
    </citation>
    <scope>NUCLEOTIDE SEQUENCE</scope>
    <source>
        <strain evidence="1">PL_HMW_Pooled</strain>
        <tissue evidence="1">Head</tissue>
    </source>
</reference>
<dbReference type="Proteomes" id="UP001219518">
    <property type="component" value="Unassembled WGS sequence"/>
</dbReference>
<protein>
    <submittedName>
        <fullName evidence="1">Calcitonin gene-related peptide type 1 receptor</fullName>
    </submittedName>
</protein>
<proteinExistence type="predicted"/>